<dbReference type="Proteomes" id="UP000446866">
    <property type="component" value="Unassembled WGS sequence"/>
</dbReference>
<dbReference type="RefSeq" id="WP_160200924.1">
    <property type="nucleotide sequence ID" value="NZ_QXWK01000004.1"/>
</dbReference>
<keyword evidence="1" id="KW-0812">Transmembrane</keyword>
<keyword evidence="1" id="KW-0472">Membrane</keyword>
<proteinExistence type="predicted"/>
<gene>
    <name evidence="2" type="ORF">D0435_02915</name>
</gene>
<organism evidence="2 3">
    <name type="scientific">Anaerotruncus colihominis</name>
    <dbReference type="NCBI Taxonomy" id="169435"/>
    <lineage>
        <taxon>Bacteria</taxon>
        <taxon>Bacillati</taxon>
        <taxon>Bacillota</taxon>
        <taxon>Clostridia</taxon>
        <taxon>Eubacteriales</taxon>
        <taxon>Oscillospiraceae</taxon>
        <taxon>Anaerotruncus</taxon>
    </lineage>
</organism>
<reference evidence="2 3" key="1">
    <citation type="submission" date="2018-08" db="EMBL/GenBank/DDBJ databases">
        <title>Murine metabolic-syndrome-specific gut microbial biobank.</title>
        <authorList>
            <person name="Liu C."/>
        </authorList>
    </citation>
    <scope>NUCLEOTIDE SEQUENCE [LARGE SCALE GENOMIC DNA]</scope>
    <source>
        <strain evidence="2 3">28</strain>
    </source>
</reference>
<evidence type="ECO:0000313" key="2">
    <source>
        <dbReference type="EMBL" id="NBH60624.1"/>
    </source>
</evidence>
<evidence type="ECO:0000256" key="1">
    <source>
        <dbReference type="SAM" id="Phobius"/>
    </source>
</evidence>
<feature type="transmembrane region" description="Helical" evidence="1">
    <location>
        <begin position="51"/>
        <end position="74"/>
    </location>
</feature>
<name>A0A845QGV1_9FIRM</name>
<sequence length="81" mass="8911">MGYVLFFLPPALALIAFIAAIKRGFNKAAFFVSAGITMIINMFAIHSLTWYGLLCTLTIPFAGIYIVICLVLSIQEHRSGQ</sequence>
<protein>
    <submittedName>
        <fullName evidence="2">Uncharacterized protein</fullName>
    </submittedName>
</protein>
<evidence type="ECO:0000313" key="3">
    <source>
        <dbReference type="Proteomes" id="UP000446866"/>
    </source>
</evidence>
<comment type="caution">
    <text evidence="2">The sequence shown here is derived from an EMBL/GenBank/DDBJ whole genome shotgun (WGS) entry which is preliminary data.</text>
</comment>
<feature type="transmembrane region" description="Helical" evidence="1">
    <location>
        <begin position="28"/>
        <end position="45"/>
    </location>
</feature>
<dbReference type="AlphaFoldDB" id="A0A845QGV1"/>
<dbReference type="EMBL" id="QXWK01000004">
    <property type="protein sequence ID" value="NBH60624.1"/>
    <property type="molecule type" value="Genomic_DNA"/>
</dbReference>
<keyword evidence="3" id="KW-1185">Reference proteome</keyword>
<keyword evidence="1" id="KW-1133">Transmembrane helix</keyword>
<feature type="transmembrane region" description="Helical" evidence="1">
    <location>
        <begin position="6"/>
        <end position="21"/>
    </location>
</feature>
<accession>A0A845QGV1</accession>